<dbReference type="SUPFAM" id="SSF55060">
    <property type="entry name" value="GHMP Kinase, C-terminal domain"/>
    <property type="match status" value="1"/>
</dbReference>
<dbReference type="SUPFAM" id="SSF54211">
    <property type="entry name" value="Ribosomal protein S5 domain 2-like"/>
    <property type="match status" value="1"/>
</dbReference>
<dbReference type="PIRSF" id="PIRSF000676">
    <property type="entry name" value="Homoser_kin"/>
    <property type="match status" value="1"/>
</dbReference>
<dbReference type="EMBL" id="JAVDYG010000001">
    <property type="protein sequence ID" value="MDR7363600.1"/>
    <property type="molecule type" value="Genomic_DNA"/>
</dbReference>
<feature type="domain" description="GHMP kinase C-terminal" evidence="15">
    <location>
        <begin position="241"/>
        <end position="289"/>
    </location>
</feature>
<evidence type="ECO:0000256" key="2">
    <source>
        <dbReference type="ARBA" id="ARBA00007370"/>
    </source>
</evidence>
<proteinExistence type="inferred from homology"/>
<evidence type="ECO:0000313" key="17">
    <source>
        <dbReference type="Proteomes" id="UP001183648"/>
    </source>
</evidence>
<evidence type="ECO:0000256" key="6">
    <source>
        <dbReference type="ARBA" id="ARBA00022679"/>
    </source>
</evidence>
<dbReference type="PANTHER" id="PTHR20861:SF1">
    <property type="entry name" value="HOMOSERINE KINASE"/>
    <property type="match status" value="1"/>
</dbReference>
<dbReference type="InterPro" id="IPR006203">
    <property type="entry name" value="GHMP_knse_ATP-bd_CS"/>
</dbReference>
<comment type="catalytic activity">
    <reaction evidence="11 13">
        <text>L-homoserine + ATP = O-phospho-L-homoserine + ADP + H(+)</text>
        <dbReference type="Rhea" id="RHEA:13985"/>
        <dbReference type="ChEBI" id="CHEBI:15378"/>
        <dbReference type="ChEBI" id="CHEBI:30616"/>
        <dbReference type="ChEBI" id="CHEBI:57476"/>
        <dbReference type="ChEBI" id="CHEBI:57590"/>
        <dbReference type="ChEBI" id="CHEBI:456216"/>
        <dbReference type="EC" id="2.7.1.39"/>
    </reaction>
</comment>
<dbReference type="Proteomes" id="UP001183648">
    <property type="component" value="Unassembled WGS sequence"/>
</dbReference>
<keyword evidence="6 13" id="KW-0808">Transferase</keyword>
<dbReference type="EC" id="2.7.1.39" evidence="3 13"/>
<evidence type="ECO:0000256" key="12">
    <source>
        <dbReference type="ARBA" id="ARBA00049954"/>
    </source>
</evidence>
<evidence type="ECO:0000256" key="8">
    <source>
        <dbReference type="ARBA" id="ARBA00022741"/>
    </source>
</evidence>
<dbReference type="HAMAP" id="MF_00384">
    <property type="entry name" value="Homoser_kinase"/>
    <property type="match status" value="1"/>
</dbReference>
<dbReference type="InterPro" id="IPR020568">
    <property type="entry name" value="Ribosomal_Su5_D2-typ_SF"/>
</dbReference>
<dbReference type="GO" id="GO:0004413">
    <property type="term" value="F:homoserine kinase activity"/>
    <property type="evidence" value="ECO:0007669"/>
    <property type="project" value="UniProtKB-EC"/>
</dbReference>
<dbReference type="PRINTS" id="PR00958">
    <property type="entry name" value="HOMSERKINASE"/>
</dbReference>
<keyword evidence="5 13" id="KW-0028">Amino-acid biosynthesis</keyword>
<comment type="similarity">
    <text evidence="2 13">Belongs to the GHMP kinase family. Homoserine kinase subfamily.</text>
</comment>
<dbReference type="InterPro" id="IPR006204">
    <property type="entry name" value="GHMP_kinase_N_dom"/>
</dbReference>
<evidence type="ECO:0000256" key="3">
    <source>
        <dbReference type="ARBA" id="ARBA00012078"/>
    </source>
</evidence>
<evidence type="ECO:0000256" key="13">
    <source>
        <dbReference type="HAMAP-Rule" id="MF_00384"/>
    </source>
</evidence>
<dbReference type="NCBIfam" id="TIGR00191">
    <property type="entry name" value="thrB"/>
    <property type="match status" value="1"/>
</dbReference>
<evidence type="ECO:0000259" key="14">
    <source>
        <dbReference type="Pfam" id="PF00288"/>
    </source>
</evidence>
<feature type="domain" description="GHMP kinase N-terminal" evidence="14">
    <location>
        <begin position="78"/>
        <end position="162"/>
    </location>
</feature>
<keyword evidence="10 13" id="KW-0067">ATP-binding</keyword>
<evidence type="ECO:0000259" key="15">
    <source>
        <dbReference type="Pfam" id="PF08544"/>
    </source>
</evidence>
<feature type="binding site" evidence="13">
    <location>
        <begin position="106"/>
        <end position="116"/>
    </location>
    <ligand>
        <name>ATP</name>
        <dbReference type="ChEBI" id="CHEBI:30616"/>
    </ligand>
</feature>
<dbReference type="InterPro" id="IPR013750">
    <property type="entry name" value="GHMP_kinase_C_dom"/>
</dbReference>
<dbReference type="InterPro" id="IPR000870">
    <property type="entry name" value="Homoserine_kinase"/>
</dbReference>
<dbReference type="Gene3D" id="3.30.230.10">
    <property type="match status" value="1"/>
</dbReference>
<keyword evidence="7 13" id="KW-0791">Threonine biosynthesis</keyword>
<gene>
    <name evidence="13" type="primary">thrB</name>
    <name evidence="16" type="ORF">J2S63_003153</name>
</gene>
<evidence type="ECO:0000256" key="11">
    <source>
        <dbReference type="ARBA" id="ARBA00049375"/>
    </source>
</evidence>
<comment type="pathway">
    <text evidence="1 13">Amino-acid biosynthesis; L-threonine biosynthesis; L-threonine from L-aspartate: step 4/5.</text>
</comment>
<evidence type="ECO:0000256" key="1">
    <source>
        <dbReference type="ARBA" id="ARBA00005015"/>
    </source>
</evidence>
<keyword evidence="8 13" id="KW-0547">Nucleotide-binding</keyword>
<sequence length="318" mass="33340">MDAQRAHDTEQVSFAEGPVAVRVPATSANLGPGFDVLGLALTLYDDVVTEVLSTETGDPVITVAGEGAGEVPLDETHLVHRAMFAAFQAMGVTPPRLRLDCRNEVPHGRGLGSSSAAIVSGLWAARSLVQDGPERWSDHALFELAARIEGHPDNVAPAVFGGLTLAYEADAQYQLVRLDVRADVVPLVLVPDHPMETEVARGLLPTSVSHADAVFNSARTALLVAALSGALPLEVLVDASDDRLHQPYRTEAMPQTMAAVADLRAAGVPAVLSGAGPSVLALARPGQEATVEAHRPEGWRLHALAVDADGVRTQDVPG</sequence>
<dbReference type="Gene3D" id="3.30.70.890">
    <property type="entry name" value="GHMP kinase, C-terminal domain"/>
    <property type="match status" value="1"/>
</dbReference>
<reference evidence="16 17" key="1">
    <citation type="submission" date="2023-07" db="EMBL/GenBank/DDBJ databases">
        <title>Sequencing the genomes of 1000 actinobacteria strains.</title>
        <authorList>
            <person name="Klenk H.-P."/>
        </authorList>
    </citation>
    <scope>NUCLEOTIDE SEQUENCE [LARGE SCALE GENOMIC DNA]</scope>
    <source>
        <strain evidence="16 17">DSM 19426</strain>
    </source>
</reference>
<evidence type="ECO:0000313" key="16">
    <source>
        <dbReference type="EMBL" id="MDR7363600.1"/>
    </source>
</evidence>
<evidence type="ECO:0000256" key="7">
    <source>
        <dbReference type="ARBA" id="ARBA00022697"/>
    </source>
</evidence>
<evidence type="ECO:0000256" key="4">
    <source>
        <dbReference type="ARBA" id="ARBA00017858"/>
    </source>
</evidence>
<evidence type="ECO:0000256" key="9">
    <source>
        <dbReference type="ARBA" id="ARBA00022777"/>
    </source>
</evidence>
<keyword evidence="9 13" id="KW-0418">Kinase</keyword>
<comment type="subcellular location">
    <subcellularLocation>
        <location evidence="13">Cytoplasm</location>
    </subcellularLocation>
</comment>
<evidence type="ECO:0000256" key="10">
    <source>
        <dbReference type="ARBA" id="ARBA00022840"/>
    </source>
</evidence>
<accession>A0ABU2BYX0</accession>
<dbReference type="RefSeq" id="WP_310304180.1">
    <property type="nucleotide sequence ID" value="NZ_BAAAPS010000003.1"/>
</dbReference>
<dbReference type="PANTHER" id="PTHR20861">
    <property type="entry name" value="HOMOSERINE/4-DIPHOSPHOCYTIDYL-2-C-METHYL-D-ERYTHRITOL KINASE"/>
    <property type="match status" value="1"/>
</dbReference>
<keyword evidence="13" id="KW-0963">Cytoplasm</keyword>
<dbReference type="InterPro" id="IPR036554">
    <property type="entry name" value="GHMP_kinase_C_sf"/>
</dbReference>
<dbReference type="InterPro" id="IPR014721">
    <property type="entry name" value="Ribsml_uS5_D2-typ_fold_subgr"/>
</dbReference>
<dbReference type="Pfam" id="PF00288">
    <property type="entry name" value="GHMP_kinases_N"/>
    <property type="match status" value="1"/>
</dbReference>
<evidence type="ECO:0000256" key="5">
    <source>
        <dbReference type="ARBA" id="ARBA00022605"/>
    </source>
</evidence>
<dbReference type="Pfam" id="PF08544">
    <property type="entry name" value="GHMP_kinases_C"/>
    <property type="match status" value="1"/>
</dbReference>
<comment type="caution">
    <text evidence="16">The sequence shown here is derived from an EMBL/GenBank/DDBJ whole genome shotgun (WGS) entry which is preliminary data.</text>
</comment>
<dbReference type="PROSITE" id="PS00627">
    <property type="entry name" value="GHMP_KINASES_ATP"/>
    <property type="match status" value="1"/>
</dbReference>
<comment type="function">
    <text evidence="12 13">Catalyzes the ATP-dependent phosphorylation of L-homoserine to L-homoserine phosphate.</text>
</comment>
<name>A0ABU2BYX0_9ACTN</name>
<keyword evidence="17" id="KW-1185">Reference proteome</keyword>
<organism evidence="16 17">
    <name type="scientific">Nocardioides marmoribigeumensis</name>
    <dbReference type="NCBI Taxonomy" id="433649"/>
    <lineage>
        <taxon>Bacteria</taxon>
        <taxon>Bacillati</taxon>
        <taxon>Actinomycetota</taxon>
        <taxon>Actinomycetes</taxon>
        <taxon>Propionibacteriales</taxon>
        <taxon>Nocardioidaceae</taxon>
        <taxon>Nocardioides</taxon>
    </lineage>
</organism>
<protein>
    <recommendedName>
        <fullName evidence="4 13">Homoserine kinase</fullName>
        <shortName evidence="13">HK</shortName>
        <shortName evidence="13">HSK</shortName>
        <ecNumber evidence="3 13">2.7.1.39</ecNumber>
    </recommendedName>
</protein>